<name>A0A0D2JVC2_9EURO</name>
<keyword evidence="2" id="KW-1185">Reference proteome</keyword>
<dbReference type="Proteomes" id="UP000053411">
    <property type="component" value="Unassembled WGS sequence"/>
</dbReference>
<sequence>MTDRIQSKIIQGIVKQSSIEVPVNGLRVMFELLCASKRLSCTLDTFAQLSQEGLLPSPSGHRCLRHDIMELIFAARSNDFDFERIKPLLISTLGSDPDSTVFWDQVYNAVTPPDQACGPIPPSPPNASWLLNRTNFSNSPNNRQILNGILKRVLGAIYAGILQFDEAFFGALADLVLLSGRIFTTRADYNNLPNRGIRDTLLHCQVDSTEGFYRFLREGNYEKRVIYVDILDISIIPEDSRTSGYELVRNLSQLSGWFEEWDTLTVLKIGKEIYCVQDHFSPHEIPPKKVVRDYPFFDILDLRLVARLTPTVTYVDNGSELCYLKMAPFRSDVDAVSQELEAYHVLARRNPRLRREFLGYAFEGPRERVVGYLVKATHAPTAQHFQSGGV</sequence>
<accession>A0A0D2JVC2</accession>
<dbReference type="EMBL" id="KN848074">
    <property type="protein sequence ID" value="KIX97412.1"/>
    <property type="molecule type" value="Genomic_DNA"/>
</dbReference>
<dbReference type="RefSeq" id="XP_016631535.1">
    <property type="nucleotide sequence ID" value="XM_016777364.1"/>
</dbReference>
<evidence type="ECO:0000313" key="2">
    <source>
        <dbReference type="Proteomes" id="UP000053411"/>
    </source>
</evidence>
<reference evidence="1 2" key="1">
    <citation type="submission" date="2015-01" db="EMBL/GenBank/DDBJ databases">
        <title>The Genome Sequence of Fonsecaea multimorphosa CBS 102226.</title>
        <authorList>
            <consortium name="The Broad Institute Genomics Platform"/>
            <person name="Cuomo C."/>
            <person name="de Hoog S."/>
            <person name="Gorbushina A."/>
            <person name="Stielow B."/>
            <person name="Teixiera M."/>
            <person name="Abouelleil A."/>
            <person name="Chapman S.B."/>
            <person name="Priest M."/>
            <person name="Young S.K."/>
            <person name="Wortman J."/>
            <person name="Nusbaum C."/>
            <person name="Birren B."/>
        </authorList>
    </citation>
    <scope>NUCLEOTIDE SEQUENCE [LARGE SCALE GENOMIC DNA]</scope>
    <source>
        <strain evidence="1 2">CBS 102226</strain>
    </source>
</reference>
<dbReference type="OrthoDB" id="4157455at2759"/>
<organism evidence="1 2">
    <name type="scientific">Fonsecaea multimorphosa CBS 102226</name>
    <dbReference type="NCBI Taxonomy" id="1442371"/>
    <lineage>
        <taxon>Eukaryota</taxon>
        <taxon>Fungi</taxon>
        <taxon>Dikarya</taxon>
        <taxon>Ascomycota</taxon>
        <taxon>Pezizomycotina</taxon>
        <taxon>Eurotiomycetes</taxon>
        <taxon>Chaetothyriomycetidae</taxon>
        <taxon>Chaetothyriales</taxon>
        <taxon>Herpotrichiellaceae</taxon>
        <taxon>Fonsecaea</taxon>
    </lineage>
</organism>
<evidence type="ECO:0000313" key="1">
    <source>
        <dbReference type="EMBL" id="KIX97412.1"/>
    </source>
</evidence>
<proteinExistence type="predicted"/>
<dbReference type="AlphaFoldDB" id="A0A0D2JVC2"/>
<dbReference type="VEuPathDB" id="FungiDB:Z520_06864"/>
<gene>
    <name evidence="1" type="ORF">Z520_06864</name>
</gene>
<dbReference type="STRING" id="1442371.A0A0D2JVC2"/>
<protein>
    <submittedName>
        <fullName evidence="1">Uncharacterized protein</fullName>
    </submittedName>
</protein>
<dbReference type="GeneID" id="27712610"/>